<dbReference type="GO" id="GO:0005634">
    <property type="term" value="C:nucleus"/>
    <property type="evidence" value="ECO:0007669"/>
    <property type="project" value="UniProtKB-SubCell"/>
</dbReference>
<evidence type="ECO:0000256" key="1">
    <source>
        <dbReference type="ARBA" id="ARBA00002435"/>
    </source>
</evidence>
<dbReference type="InterPro" id="IPR036980">
    <property type="entry name" value="RNase_P/MRP_Rpp29_sf"/>
</dbReference>
<dbReference type="RefSeq" id="XP_011201253.2">
    <property type="nucleotide sequence ID" value="XM_011202951.4"/>
</dbReference>
<accession>A0A034WT21</accession>
<feature type="region of interest" description="Disordered" evidence="11">
    <location>
        <begin position="35"/>
        <end position="55"/>
    </location>
</feature>
<dbReference type="InterPro" id="IPR023534">
    <property type="entry name" value="Rof/RNase_P-like"/>
</dbReference>
<evidence type="ECO:0000256" key="2">
    <source>
        <dbReference type="ARBA" id="ARBA00004123"/>
    </source>
</evidence>
<evidence type="ECO:0000256" key="8">
    <source>
        <dbReference type="ARBA" id="ARBA00022759"/>
    </source>
</evidence>
<protein>
    <recommendedName>
        <fullName evidence="4">Ribonuclease P protein subunit p29</fullName>
    </recommendedName>
</protein>
<dbReference type="InterPro" id="IPR016848">
    <property type="entry name" value="RNase_P/MRP_Rpp29-subunit"/>
</dbReference>
<dbReference type="InterPro" id="IPR002730">
    <property type="entry name" value="Rpp29/RNP1"/>
</dbReference>
<comment type="subunit">
    <text evidence="10">Component of nuclear RNase P and RNase MRP ribonucleoproteins. RNase P consists of a catalytic RNA moiety and 10 different protein chains; POP1, POP4, POP5, POP7, RPP14, RPP21, RPP25, RPP30, RPP38 and RPP40. Within the RNase P complex, POP1, POP7 and RPP25 form the 'finger' subcomplex, POP5, RPP14, RPP40 and homodimeric RPP30 form the 'palm' subcomplex, and RPP21, POP4 and RPP38 form the 'wrist' subcomplex. All subunits of the RNase P complex interact with the catalytic RNA. Several subunits of RNase P are also part of the RNase MRP complex. RNase MRP consists of a catalytic RNA moiety and about 8 protein subunits; POP1, POP7, RPP25, RPP30, RPP38, RPP40 and possibly also POP4 and POP5.</text>
</comment>
<dbReference type="GO" id="GO:0001682">
    <property type="term" value="P:tRNA 5'-leader removal"/>
    <property type="evidence" value="ECO:0007669"/>
    <property type="project" value="InterPro"/>
</dbReference>
<gene>
    <name evidence="12" type="primary">RPP29</name>
</gene>
<dbReference type="GO" id="GO:0033204">
    <property type="term" value="F:ribonuclease P RNA binding"/>
    <property type="evidence" value="ECO:0007669"/>
    <property type="project" value="InterPro"/>
</dbReference>
<evidence type="ECO:0000256" key="7">
    <source>
        <dbReference type="ARBA" id="ARBA00022722"/>
    </source>
</evidence>
<dbReference type="Gene3D" id="2.30.30.210">
    <property type="entry name" value="Ribonuclease P/MRP, subunit p29"/>
    <property type="match status" value="1"/>
</dbReference>
<dbReference type="PANTHER" id="PTHR13348">
    <property type="entry name" value="RIBONUCLEASE P SUBUNIT P29"/>
    <property type="match status" value="1"/>
</dbReference>
<proteinExistence type="inferred from homology"/>
<comment type="subcellular location">
    <subcellularLocation>
        <location evidence="2">Nucleus</location>
    </subcellularLocation>
</comment>
<evidence type="ECO:0000256" key="6">
    <source>
        <dbReference type="ARBA" id="ARBA00022694"/>
    </source>
</evidence>
<dbReference type="KEGG" id="bdr:105224757"/>
<comment type="function">
    <text evidence="1">Component of ribonuclease P, a ribonucleoprotein complex that generates mature tRNA molecules by cleaving their 5'-ends.</text>
</comment>
<evidence type="ECO:0000313" key="12">
    <source>
        <dbReference type="EMBL" id="JAC57784.1"/>
    </source>
</evidence>
<dbReference type="SUPFAM" id="SSF101744">
    <property type="entry name" value="Rof/RNase P subunit-like"/>
    <property type="match status" value="1"/>
</dbReference>
<dbReference type="EMBL" id="GAKP01001168">
    <property type="protein sequence ID" value="JAC57784.1"/>
    <property type="molecule type" value="Transcribed_RNA"/>
</dbReference>
<dbReference type="CTD" id="10775"/>
<evidence type="ECO:0000256" key="10">
    <source>
        <dbReference type="ARBA" id="ARBA00046486"/>
    </source>
</evidence>
<dbReference type="SMART" id="SM00538">
    <property type="entry name" value="POP4"/>
    <property type="match status" value="1"/>
</dbReference>
<dbReference type="Pfam" id="PF01868">
    <property type="entry name" value="RNase_P-MRP_p29"/>
    <property type="match status" value="1"/>
</dbReference>
<dbReference type="GO" id="GO:0006364">
    <property type="term" value="P:rRNA processing"/>
    <property type="evidence" value="ECO:0007669"/>
    <property type="project" value="TreeGrafter"/>
</dbReference>
<keyword evidence="9" id="KW-0378">Hydrolase</keyword>
<dbReference type="GO" id="GO:0016787">
    <property type="term" value="F:hydrolase activity"/>
    <property type="evidence" value="ECO:0007669"/>
    <property type="project" value="UniProtKB-KW"/>
</dbReference>
<evidence type="ECO:0000256" key="4">
    <source>
        <dbReference type="ARBA" id="ARBA00016225"/>
    </source>
</evidence>
<dbReference type="AlphaFoldDB" id="A0A034WT21"/>
<keyword evidence="7" id="KW-0540">Nuclease</keyword>
<keyword evidence="5" id="KW-0963">Cytoplasm</keyword>
<dbReference type="GO" id="GO:0004519">
    <property type="term" value="F:endonuclease activity"/>
    <property type="evidence" value="ECO:0007669"/>
    <property type="project" value="UniProtKB-KW"/>
</dbReference>
<dbReference type="HAMAP" id="MF_00754">
    <property type="entry name" value="RNase_P_1"/>
    <property type="match status" value="1"/>
</dbReference>
<dbReference type="OrthoDB" id="124041at2759"/>
<comment type="similarity">
    <text evidence="3">Belongs to the eukaryotic/archaeal RNase P protein component 1 family.</text>
</comment>
<name>A0A034WT21_BACDO</name>
<keyword evidence="6" id="KW-0819">tRNA processing</keyword>
<evidence type="ECO:0000256" key="3">
    <source>
        <dbReference type="ARBA" id="ARBA00006181"/>
    </source>
</evidence>
<evidence type="ECO:0000256" key="5">
    <source>
        <dbReference type="ARBA" id="ARBA00022490"/>
    </source>
</evidence>
<organism evidence="12">
    <name type="scientific">Bactrocera dorsalis</name>
    <name type="common">Oriental fruit fly</name>
    <name type="synonym">Dacus dorsalis</name>
    <dbReference type="NCBI Taxonomy" id="27457"/>
    <lineage>
        <taxon>Eukaryota</taxon>
        <taxon>Metazoa</taxon>
        <taxon>Ecdysozoa</taxon>
        <taxon>Arthropoda</taxon>
        <taxon>Hexapoda</taxon>
        <taxon>Insecta</taxon>
        <taxon>Pterygota</taxon>
        <taxon>Neoptera</taxon>
        <taxon>Endopterygota</taxon>
        <taxon>Diptera</taxon>
        <taxon>Brachycera</taxon>
        <taxon>Muscomorpha</taxon>
        <taxon>Tephritoidea</taxon>
        <taxon>Tephritidae</taxon>
        <taxon>Bactrocera</taxon>
        <taxon>Bactrocera</taxon>
    </lineage>
</organism>
<dbReference type="PANTHER" id="PTHR13348:SF0">
    <property type="entry name" value="RIBONUCLEASE P PROTEIN SUBUNIT P29"/>
    <property type="match status" value="1"/>
</dbReference>
<keyword evidence="8" id="KW-0255">Endonuclease</keyword>
<sequence>MDTNIIIRALINDMIALPQRNDMNINSEHITMLEGGNTARNSSSGRRGQRARKSVVIPRRQHRALGLHTLPTTAVSYEDATLIHRVWKRYVREALGIEQGDVLPTVDEKGHDPICQALMKMDLHGAKIKVLESKCETLVGLIGVVVLETKNIFKIVSTDDRLRSIPKQDSVFCITIGNIEVVAYGKQLLTRSAERSVKKIKAILDFSSVD</sequence>
<dbReference type="GO" id="GO:0030677">
    <property type="term" value="C:ribonuclease P complex"/>
    <property type="evidence" value="ECO:0007669"/>
    <property type="project" value="InterPro"/>
</dbReference>
<dbReference type="GO" id="GO:0000172">
    <property type="term" value="C:ribonuclease MRP complex"/>
    <property type="evidence" value="ECO:0007669"/>
    <property type="project" value="InterPro"/>
</dbReference>
<dbReference type="GeneID" id="105224757"/>
<reference evidence="12" key="1">
    <citation type="journal article" date="2014" name="BMC Genomics">
        <title>Characterizing the developmental transcriptome of the oriental fruit fly, Bactrocera dorsalis (Diptera: Tephritidae) through comparative genomic analysis with Drosophila melanogaster utilizing modENCODE datasets.</title>
        <authorList>
            <person name="Geib S.M."/>
            <person name="Calla B."/>
            <person name="Hall B."/>
            <person name="Hou S."/>
            <person name="Manoukis N.C."/>
        </authorList>
    </citation>
    <scope>NUCLEOTIDE SEQUENCE</scope>
    <source>
        <strain evidence="12">Punador</strain>
    </source>
</reference>
<evidence type="ECO:0000256" key="11">
    <source>
        <dbReference type="SAM" id="MobiDB-lite"/>
    </source>
</evidence>
<evidence type="ECO:0000256" key="9">
    <source>
        <dbReference type="ARBA" id="ARBA00022801"/>
    </source>
</evidence>
<dbReference type="InterPro" id="IPR023538">
    <property type="entry name" value="RNP1"/>
</dbReference>